<dbReference type="InterPro" id="IPR036291">
    <property type="entry name" value="NAD(P)-bd_dom_sf"/>
</dbReference>
<dbReference type="Proteomes" id="UP000278907">
    <property type="component" value="Unassembled WGS sequence"/>
</dbReference>
<dbReference type="PANTHER" id="PTHR24322:SF736">
    <property type="entry name" value="RETINOL DEHYDROGENASE 10"/>
    <property type="match status" value="1"/>
</dbReference>
<gene>
    <name evidence="3" type="ORF">D7Y13_44710</name>
</gene>
<organism evidence="3 4">
    <name type="scientific">Corallococcus praedator</name>
    <dbReference type="NCBI Taxonomy" id="2316724"/>
    <lineage>
        <taxon>Bacteria</taxon>
        <taxon>Pseudomonadati</taxon>
        <taxon>Myxococcota</taxon>
        <taxon>Myxococcia</taxon>
        <taxon>Myxococcales</taxon>
        <taxon>Cystobacterineae</taxon>
        <taxon>Myxococcaceae</taxon>
        <taxon>Corallococcus</taxon>
    </lineage>
</organism>
<evidence type="ECO:0000256" key="2">
    <source>
        <dbReference type="ARBA" id="ARBA00023002"/>
    </source>
</evidence>
<keyword evidence="2" id="KW-0560">Oxidoreductase</keyword>
<dbReference type="InterPro" id="IPR002347">
    <property type="entry name" value="SDR_fam"/>
</dbReference>
<reference evidence="3 4" key="1">
    <citation type="submission" date="2018-09" db="EMBL/GenBank/DDBJ databases">
        <authorList>
            <person name="Livingstone P.G."/>
            <person name="Whitworth D.E."/>
        </authorList>
    </citation>
    <scope>NUCLEOTIDE SEQUENCE [LARGE SCALE GENOMIC DNA]</scope>
    <source>
        <strain evidence="3 4">CA031B</strain>
    </source>
</reference>
<dbReference type="PANTHER" id="PTHR24322">
    <property type="entry name" value="PKSB"/>
    <property type="match status" value="1"/>
</dbReference>
<sequence length="52" mass="5575">MRLADKVCMITGAGSGIGRATAVQFTRNGAIVVAIDLNASELEKTRRLIEQE</sequence>
<protein>
    <submittedName>
        <fullName evidence="3">SDR family NAD(P)-dependent oxidoreductase</fullName>
    </submittedName>
</protein>
<comment type="similarity">
    <text evidence="1">Belongs to the short-chain dehydrogenases/reductases (SDR) family.</text>
</comment>
<evidence type="ECO:0000313" key="4">
    <source>
        <dbReference type="Proteomes" id="UP000278907"/>
    </source>
</evidence>
<accession>A0ABX9Q440</accession>
<dbReference type="SUPFAM" id="SSF51735">
    <property type="entry name" value="NAD(P)-binding Rossmann-fold domains"/>
    <property type="match status" value="1"/>
</dbReference>
<dbReference type="EMBL" id="RAWI01001412">
    <property type="protein sequence ID" value="RKH75448.1"/>
    <property type="molecule type" value="Genomic_DNA"/>
</dbReference>
<feature type="non-terminal residue" evidence="3">
    <location>
        <position position="52"/>
    </location>
</feature>
<evidence type="ECO:0000313" key="3">
    <source>
        <dbReference type="EMBL" id="RKH75448.1"/>
    </source>
</evidence>
<comment type="caution">
    <text evidence="3">The sequence shown here is derived from an EMBL/GenBank/DDBJ whole genome shotgun (WGS) entry which is preliminary data.</text>
</comment>
<dbReference type="Gene3D" id="3.40.50.720">
    <property type="entry name" value="NAD(P)-binding Rossmann-like Domain"/>
    <property type="match status" value="1"/>
</dbReference>
<proteinExistence type="inferred from homology"/>
<name>A0ABX9Q440_9BACT</name>
<evidence type="ECO:0000256" key="1">
    <source>
        <dbReference type="ARBA" id="ARBA00006484"/>
    </source>
</evidence>
<keyword evidence="4" id="KW-1185">Reference proteome</keyword>
<dbReference type="Pfam" id="PF00106">
    <property type="entry name" value="adh_short"/>
    <property type="match status" value="1"/>
</dbReference>